<keyword evidence="3" id="KW-1185">Reference proteome</keyword>
<accession>A0A0H2R4E8</accession>
<dbReference type="Proteomes" id="UP000053477">
    <property type="component" value="Unassembled WGS sequence"/>
</dbReference>
<keyword evidence="1" id="KW-0732">Signal</keyword>
<protein>
    <submittedName>
        <fullName evidence="2">Uncharacterized protein</fullName>
    </submittedName>
</protein>
<evidence type="ECO:0000256" key="1">
    <source>
        <dbReference type="SAM" id="SignalP"/>
    </source>
</evidence>
<sequence>MTTTPSHSQQTRFSPGLISLFNPLFSALLSLYVASSFSPDAHCASPAPSDCALRLSLVALSADFTAFLPDRRVPSWWKECASHRRRRGRHKLREPAMPTVCTGHSPLGCVHRRRFDALFAKSQDLNPQHCRVSILVRPSRTFVKRTQCSQIIIRNHQHFAISNLSCLDFLSRLPPRHSNAEHSRALRYADSALALEPFRVERVTI</sequence>
<dbReference type="InParanoid" id="A0A0H2R4E8"/>
<gene>
    <name evidence="2" type="ORF">SCHPADRAFT_756096</name>
</gene>
<evidence type="ECO:0000313" key="3">
    <source>
        <dbReference type="Proteomes" id="UP000053477"/>
    </source>
</evidence>
<reference evidence="2 3" key="1">
    <citation type="submission" date="2015-04" db="EMBL/GenBank/DDBJ databases">
        <title>Complete genome sequence of Schizopora paradoxa KUC8140, a cosmopolitan wood degrader in East Asia.</title>
        <authorList>
            <consortium name="DOE Joint Genome Institute"/>
            <person name="Min B."/>
            <person name="Park H."/>
            <person name="Jang Y."/>
            <person name="Kim J.-J."/>
            <person name="Kim K.H."/>
            <person name="Pangilinan J."/>
            <person name="Lipzen A."/>
            <person name="Riley R."/>
            <person name="Grigoriev I.V."/>
            <person name="Spatafora J.W."/>
            <person name="Choi I.-G."/>
        </authorList>
    </citation>
    <scope>NUCLEOTIDE SEQUENCE [LARGE SCALE GENOMIC DNA]</scope>
    <source>
        <strain evidence="2 3">KUC8140</strain>
    </source>
</reference>
<proteinExistence type="predicted"/>
<dbReference type="EMBL" id="KQ086578">
    <property type="protein sequence ID" value="KLO04353.1"/>
    <property type="molecule type" value="Genomic_DNA"/>
</dbReference>
<organism evidence="2 3">
    <name type="scientific">Schizopora paradoxa</name>
    <dbReference type="NCBI Taxonomy" id="27342"/>
    <lineage>
        <taxon>Eukaryota</taxon>
        <taxon>Fungi</taxon>
        <taxon>Dikarya</taxon>
        <taxon>Basidiomycota</taxon>
        <taxon>Agaricomycotina</taxon>
        <taxon>Agaricomycetes</taxon>
        <taxon>Hymenochaetales</taxon>
        <taxon>Schizoporaceae</taxon>
        <taxon>Schizopora</taxon>
    </lineage>
</organism>
<evidence type="ECO:0000313" key="2">
    <source>
        <dbReference type="EMBL" id="KLO04353.1"/>
    </source>
</evidence>
<dbReference type="AlphaFoldDB" id="A0A0H2R4E8"/>
<feature type="chain" id="PRO_5005201667" evidence="1">
    <location>
        <begin position="44"/>
        <end position="205"/>
    </location>
</feature>
<feature type="signal peptide" evidence="1">
    <location>
        <begin position="1"/>
        <end position="43"/>
    </location>
</feature>
<name>A0A0H2R4E8_9AGAM</name>